<feature type="binding site" evidence="17">
    <location>
        <position position="243"/>
    </location>
    <ligand>
        <name>Mg(2+)</name>
        <dbReference type="ChEBI" id="CHEBI:18420"/>
    </ligand>
</feature>
<comment type="similarity">
    <text evidence="17">In the C-terminal section; belongs to the transferase hexapeptide repeat family.</text>
</comment>
<sequence length="474" mass="52400">MTDKFKLQLGSDIIKKAIILAAGEGSRMKSSKSKVLHMLLFKPLIMHVFDSVKNAGFDEIITVLGTKNIDEAAPVLEAKGSKIVKQELGEGKPYGTGYAVKLAKDFIKEEDSLMVLYGDTPLIDSKVIEEFTKFHNEEKSDITVLSAILDDPKDYGRIVRENGEFSAIVEKKELNPNKTYTNEVNSGIYLFSGNAFLKTIDLINDNNLKKEYMITDTIKYAKEMGMKVSAYVTSDTDIILGVNDREDLYFCERALIKRENRKRMLSGVMIHNPDLTMISPDVKIEQDVEIFGECKIYGETVIESGTVIESSTLKNMKIGKDCHIINTVAEDSVVGNNVSYGPFSRIRPNSVIKDGVKVGNFVEVKNSTLGEGTKAGHLAYIGDADVGKGVNISCGVIFCNYDGKHKHRTVVGDNAFIGSNVNLVAPVEVSNNGFVAAGSTITKPVEEDELAIERSEQKNIKEWVKKKGLHKEDF</sequence>
<feature type="active site" description="Proton acceptor" evidence="17">
    <location>
        <position position="377"/>
    </location>
</feature>
<evidence type="ECO:0000256" key="7">
    <source>
        <dbReference type="ARBA" id="ARBA00022737"/>
    </source>
</evidence>
<dbReference type="HAMAP" id="MF_01631">
    <property type="entry name" value="GlmU"/>
    <property type="match status" value="1"/>
</dbReference>
<dbReference type="NCBIfam" id="TIGR01173">
    <property type="entry name" value="glmU"/>
    <property type="match status" value="1"/>
</dbReference>
<dbReference type="InterPro" id="IPR029044">
    <property type="entry name" value="Nucleotide-diphossugar_trans"/>
</dbReference>
<dbReference type="GO" id="GO:0000902">
    <property type="term" value="P:cell morphogenesis"/>
    <property type="evidence" value="ECO:0007669"/>
    <property type="project" value="UniProtKB-UniRule"/>
</dbReference>
<keyword evidence="20" id="KW-1185">Reference proteome</keyword>
<feature type="region of interest" description="N-acetyltransferase" evidence="17">
    <location>
        <begin position="267"/>
        <end position="474"/>
    </location>
</feature>
<keyword evidence="12 17" id="KW-0012">Acyltransferase</keyword>
<evidence type="ECO:0000313" key="19">
    <source>
        <dbReference type="EMBL" id="PVY94530.1"/>
    </source>
</evidence>
<keyword evidence="6 17" id="KW-0479">Metal-binding</keyword>
<organism evidence="19 20">
    <name type="scientific">Ezakiella coagulans</name>
    <dbReference type="NCBI Taxonomy" id="46507"/>
    <lineage>
        <taxon>Bacteria</taxon>
        <taxon>Bacillati</taxon>
        <taxon>Bacillota</taxon>
        <taxon>Tissierellia</taxon>
        <taxon>Ezakiella</taxon>
    </lineage>
</organism>
<dbReference type="PANTHER" id="PTHR43584">
    <property type="entry name" value="NUCLEOTIDYL TRANSFERASE"/>
    <property type="match status" value="1"/>
</dbReference>
<evidence type="ECO:0000256" key="8">
    <source>
        <dbReference type="ARBA" id="ARBA00022842"/>
    </source>
</evidence>
<feature type="binding site" evidence="17">
    <location>
        <position position="185"/>
    </location>
    <ligand>
        <name>UDP-N-acetyl-alpha-D-glucosamine</name>
        <dbReference type="ChEBI" id="CHEBI:57705"/>
    </ligand>
</feature>
<keyword evidence="10 17" id="KW-0573">Peptidoglycan synthesis</keyword>
<evidence type="ECO:0000256" key="17">
    <source>
        <dbReference type="HAMAP-Rule" id="MF_01631"/>
    </source>
</evidence>
<comment type="similarity">
    <text evidence="17">In the N-terminal section; belongs to the N-acetylglucosamine-1-phosphate uridyltransferase family.</text>
</comment>
<dbReference type="CDD" id="cd03353">
    <property type="entry name" value="LbH_GlmU_C"/>
    <property type="match status" value="1"/>
</dbReference>
<comment type="subunit">
    <text evidence="17">Homotrimer.</text>
</comment>
<keyword evidence="13 17" id="KW-0961">Cell wall biogenesis/degradation</keyword>
<keyword evidence="8 17" id="KW-0460">Magnesium</keyword>
<evidence type="ECO:0000256" key="12">
    <source>
        <dbReference type="ARBA" id="ARBA00023315"/>
    </source>
</evidence>
<feature type="binding site" evidence="17">
    <location>
        <position position="156"/>
    </location>
    <ligand>
        <name>UDP-N-acetyl-alpha-D-glucosamine</name>
        <dbReference type="ChEBI" id="CHEBI:57705"/>
    </ligand>
</feature>
<dbReference type="GO" id="GO:0005737">
    <property type="term" value="C:cytoplasm"/>
    <property type="evidence" value="ECO:0007669"/>
    <property type="project" value="UniProtKB-SubCell"/>
</dbReference>
<dbReference type="EMBL" id="QEKV01000004">
    <property type="protein sequence ID" value="PVY94530.1"/>
    <property type="molecule type" value="Genomic_DNA"/>
</dbReference>
<feature type="binding site" evidence="17">
    <location>
        <position position="380"/>
    </location>
    <ligand>
        <name>UDP-N-acetyl-alpha-D-glucosamine</name>
        <dbReference type="ChEBI" id="CHEBI:57705"/>
    </ligand>
</feature>
<comment type="caution">
    <text evidence="17">Lacks conserved residue(s) required for the propagation of feature annotation.</text>
</comment>
<feature type="binding site" evidence="17">
    <location>
        <position position="391"/>
    </location>
    <ligand>
        <name>UDP-N-acetyl-alpha-D-glucosamine</name>
        <dbReference type="ChEBI" id="CHEBI:57705"/>
    </ligand>
</feature>
<dbReference type="InterPro" id="IPR038009">
    <property type="entry name" value="GlmU_C_LbH"/>
</dbReference>
<evidence type="ECO:0000259" key="18">
    <source>
        <dbReference type="Pfam" id="PF00483"/>
    </source>
</evidence>
<dbReference type="Pfam" id="PF00483">
    <property type="entry name" value="NTP_transferase"/>
    <property type="match status" value="1"/>
</dbReference>
<dbReference type="InterPro" id="IPR005882">
    <property type="entry name" value="Bifunctional_GlmU"/>
</dbReference>
<evidence type="ECO:0000256" key="5">
    <source>
        <dbReference type="ARBA" id="ARBA00022695"/>
    </source>
</evidence>
<comment type="catalytic activity">
    <reaction evidence="14 17">
        <text>alpha-D-glucosamine 1-phosphate + acetyl-CoA = N-acetyl-alpha-D-glucosamine 1-phosphate + CoA + H(+)</text>
        <dbReference type="Rhea" id="RHEA:13725"/>
        <dbReference type="ChEBI" id="CHEBI:15378"/>
        <dbReference type="ChEBI" id="CHEBI:57287"/>
        <dbReference type="ChEBI" id="CHEBI:57288"/>
        <dbReference type="ChEBI" id="CHEBI:57776"/>
        <dbReference type="ChEBI" id="CHEBI:58516"/>
        <dbReference type="EC" id="2.3.1.157"/>
    </reaction>
</comment>
<feature type="binding site" evidence="17">
    <location>
        <begin position="95"/>
        <end position="96"/>
    </location>
    <ligand>
        <name>UDP-N-acetyl-alpha-D-glucosamine</name>
        <dbReference type="ChEBI" id="CHEBI:57705"/>
    </ligand>
</feature>
<protein>
    <recommendedName>
        <fullName evidence="17">Bifunctional protein GlmU</fullName>
    </recommendedName>
    <domain>
        <recommendedName>
            <fullName evidence="17">UDP-N-acetylglucosamine pyrophosphorylase</fullName>
            <ecNumber evidence="17">2.7.7.23</ecNumber>
        </recommendedName>
        <alternativeName>
            <fullName evidence="17">N-acetylglucosamine-1-phosphate uridyltransferase</fullName>
        </alternativeName>
    </domain>
    <domain>
        <recommendedName>
            <fullName evidence="17">Glucosamine-1-phosphate N-acetyltransferase</fullName>
            <ecNumber evidence="17">2.3.1.157</ecNumber>
        </recommendedName>
    </domain>
</protein>
<dbReference type="EC" id="2.7.7.23" evidence="17"/>
<evidence type="ECO:0000256" key="15">
    <source>
        <dbReference type="ARBA" id="ARBA00048493"/>
    </source>
</evidence>
<feature type="binding site" evidence="17">
    <location>
        <begin position="20"/>
        <end position="23"/>
    </location>
    <ligand>
        <name>UDP-N-acetyl-alpha-D-glucosamine</name>
        <dbReference type="ChEBI" id="CHEBI:57705"/>
    </ligand>
</feature>
<dbReference type="InterPro" id="IPR005835">
    <property type="entry name" value="NTP_transferase_dom"/>
</dbReference>
<dbReference type="Proteomes" id="UP000245793">
    <property type="component" value="Unassembled WGS sequence"/>
</dbReference>
<dbReference type="InterPro" id="IPR011004">
    <property type="entry name" value="Trimer_LpxA-like_sf"/>
</dbReference>
<dbReference type="GO" id="GO:0003977">
    <property type="term" value="F:UDP-N-acetylglucosamine diphosphorylase activity"/>
    <property type="evidence" value="ECO:0007669"/>
    <property type="project" value="UniProtKB-UniRule"/>
</dbReference>
<evidence type="ECO:0000256" key="3">
    <source>
        <dbReference type="ARBA" id="ARBA00022490"/>
    </source>
</evidence>
<keyword evidence="9 17" id="KW-0133">Cell shape</keyword>
<evidence type="ECO:0000256" key="9">
    <source>
        <dbReference type="ARBA" id="ARBA00022960"/>
    </source>
</evidence>
<keyword evidence="5 17" id="KW-0548">Nucleotidyltransferase</keyword>
<feature type="binding site" evidence="17">
    <location>
        <position position="454"/>
    </location>
    <ligand>
        <name>acetyl-CoA</name>
        <dbReference type="ChEBI" id="CHEBI:57288"/>
    </ligand>
</feature>
<comment type="function">
    <text evidence="16 17">Catalyzes the last two sequential reactions in the de novo biosynthetic pathway for UDP-N-acetylglucosamine (UDP-GlcNAc). The C-terminal domain catalyzes the transfer of acetyl group from acetyl coenzyme A to glucosamine-1-phosphate (GlcN-1-P) to produce N-acetylglucosamine-1-phosphate (GlcNAc-1-P), which is converted into UDP-GlcNAc by the transfer of uridine 5-monophosphate (from uridine 5-triphosphate), a reaction catalyzed by the N-terminal domain.</text>
</comment>
<name>A0A2U1E3K6_9FIRM</name>
<feature type="domain" description="Nucleotidyl transferase" evidence="18">
    <location>
        <begin position="16"/>
        <end position="235"/>
    </location>
</feature>
<reference evidence="19 20" key="1">
    <citation type="submission" date="2018-04" db="EMBL/GenBank/DDBJ databases">
        <title>Genomic Encyclopedia of Type Strains, Phase IV (KMG-IV): sequencing the most valuable type-strain genomes for metagenomic binning, comparative biology and taxonomic classification.</title>
        <authorList>
            <person name="Goeker M."/>
        </authorList>
    </citation>
    <scope>NUCLEOTIDE SEQUENCE [LARGE SCALE GENOMIC DNA]</scope>
    <source>
        <strain evidence="19 20">DSM 20705</strain>
    </source>
</reference>
<feature type="binding site" evidence="17">
    <location>
        <position position="243"/>
    </location>
    <ligand>
        <name>UDP-N-acetyl-alpha-D-glucosamine</name>
        <dbReference type="ChEBI" id="CHEBI:57705"/>
    </ligand>
</feature>
<dbReference type="GO" id="GO:0016020">
    <property type="term" value="C:membrane"/>
    <property type="evidence" value="ECO:0007669"/>
    <property type="project" value="GOC"/>
</dbReference>
<comment type="pathway">
    <text evidence="17">Bacterial outer membrane biogenesis; LPS lipid A biosynthesis.</text>
</comment>
<evidence type="ECO:0000313" key="20">
    <source>
        <dbReference type="Proteomes" id="UP000245793"/>
    </source>
</evidence>
<feature type="binding site" evidence="17">
    <location>
        <position position="170"/>
    </location>
    <ligand>
        <name>UDP-N-acetyl-alpha-D-glucosamine</name>
        <dbReference type="ChEBI" id="CHEBI:57705"/>
    </ligand>
</feature>
<dbReference type="GO" id="GO:0000287">
    <property type="term" value="F:magnesium ion binding"/>
    <property type="evidence" value="ECO:0007669"/>
    <property type="project" value="UniProtKB-UniRule"/>
</dbReference>
<comment type="cofactor">
    <cofactor evidence="17">
        <name>Mg(2+)</name>
        <dbReference type="ChEBI" id="CHEBI:18420"/>
    </cofactor>
    <text evidence="17">Binds 1 Mg(2+) ion per subunit.</text>
</comment>
<evidence type="ECO:0000256" key="10">
    <source>
        <dbReference type="ARBA" id="ARBA00022984"/>
    </source>
</evidence>
<evidence type="ECO:0000256" key="16">
    <source>
        <dbReference type="ARBA" id="ARBA00049628"/>
    </source>
</evidence>
<dbReference type="SUPFAM" id="SSF53448">
    <property type="entry name" value="Nucleotide-diphospho-sugar transferases"/>
    <property type="match status" value="1"/>
</dbReference>
<evidence type="ECO:0000256" key="1">
    <source>
        <dbReference type="ARBA" id="ARBA00005166"/>
    </source>
</evidence>
<evidence type="ECO:0000256" key="14">
    <source>
        <dbReference type="ARBA" id="ARBA00048247"/>
    </source>
</evidence>
<feature type="binding site" evidence="17">
    <location>
        <position position="347"/>
    </location>
    <ligand>
        <name>UDP-N-acetyl-alpha-D-glucosamine</name>
        <dbReference type="ChEBI" id="CHEBI:57705"/>
    </ligand>
</feature>
<evidence type="ECO:0000256" key="4">
    <source>
        <dbReference type="ARBA" id="ARBA00022679"/>
    </source>
</evidence>
<proteinExistence type="inferred from homology"/>
<dbReference type="GO" id="GO:0019134">
    <property type="term" value="F:glucosamine-1-phosphate N-acetyltransferase activity"/>
    <property type="evidence" value="ECO:0007669"/>
    <property type="project" value="UniProtKB-UniRule"/>
</dbReference>
<feature type="binding site" evidence="17">
    <location>
        <position position="119"/>
    </location>
    <ligand>
        <name>Mg(2+)</name>
        <dbReference type="ChEBI" id="CHEBI:18420"/>
    </ligand>
</feature>
<evidence type="ECO:0000256" key="6">
    <source>
        <dbReference type="ARBA" id="ARBA00022723"/>
    </source>
</evidence>
<dbReference type="SUPFAM" id="SSF51161">
    <property type="entry name" value="Trimeric LpxA-like enzymes"/>
    <property type="match status" value="1"/>
</dbReference>
<dbReference type="Gene3D" id="3.90.550.10">
    <property type="entry name" value="Spore Coat Polysaccharide Biosynthesis Protein SpsA, Chain A"/>
    <property type="match status" value="1"/>
</dbReference>
<dbReference type="AlphaFoldDB" id="A0A2U1E3K6"/>
<dbReference type="UniPathway" id="UPA00973"/>
<feature type="binding site" evidence="17">
    <location>
        <begin position="117"/>
        <end position="119"/>
    </location>
    <ligand>
        <name>UDP-N-acetyl-alpha-D-glucosamine</name>
        <dbReference type="ChEBI" id="CHEBI:57705"/>
    </ligand>
</feature>
<feature type="region of interest" description="Pyrophosphorylase" evidence="17">
    <location>
        <begin position="1"/>
        <end position="245"/>
    </location>
</feature>
<dbReference type="GO" id="GO:0009245">
    <property type="term" value="P:lipid A biosynthetic process"/>
    <property type="evidence" value="ECO:0007669"/>
    <property type="project" value="UniProtKB-UniRule"/>
</dbReference>
<dbReference type="EC" id="2.3.1.157" evidence="17"/>
<dbReference type="GO" id="GO:0006048">
    <property type="term" value="P:UDP-N-acetylglucosamine biosynthetic process"/>
    <property type="evidence" value="ECO:0007669"/>
    <property type="project" value="UniProtKB-UniPathway"/>
</dbReference>
<comment type="pathway">
    <text evidence="1 17">Nucleotide-sugar biosynthesis; UDP-N-acetyl-alpha-D-glucosamine biosynthesis; N-acetyl-alpha-D-glucosamine 1-phosphate from alpha-D-glucosamine 6-phosphate (route II): step 2/2.</text>
</comment>
<keyword evidence="7 17" id="KW-0677">Repeat</keyword>
<evidence type="ECO:0000256" key="11">
    <source>
        <dbReference type="ARBA" id="ARBA00023268"/>
    </source>
</evidence>
<comment type="caution">
    <text evidence="19">The sequence shown here is derived from an EMBL/GenBank/DDBJ whole genome shotgun (WGS) entry which is preliminary data.</text>
</comment>
<dbReference type="GO" id="GO:0071555">
    <property type="term" value="P:cell wall organization"/>
    <property type="evidence" value="ECO:0007669"/>
    <property type="project" value="UniProtKB-KW"/>
</dbReference>
<comment type="pathway">
    <text evidence="2 17">Nucleotide-sugar biosynthesis; UDP-N-acetyl-alpha-D-glucosamine biosynthesis; UDP-N-acetyl-alpha-D-glucosamine from N-acetyl-alpha-D-glucosamine 1-phosphate: step 1/1.</text>
</comment>
<feature type="binding site" evidence="17">
    <location>
        <position position="419"/>
    </location>
    <ligand>
        <name>acetyl-CoA</name>
        <dbReference type="ChEBI" id="CHEBI:57288"/>
    </ligand>
</feature>
<gene>
    <name evidence="17" type="primary">glmU</name>
    <name evidence="19" type="ORF">C7381_10431</name>
</gene>
<dbReference type="GO" id="GO:0008360">
    <property type="term" value="P:regulation of cell shape"/>
    <property type="evidence" value="ECO:0007669"/>
    <property type="project" value="UniProtKB-KW"/>
</dbReference>
<dbReference type="Gene3D" id="2.160.10.10">
    <property type="entry name" value="Hexapeptide repeat proteins"/>
    <property type="match status" value="1"/>
</dbReference>
<accession>A0A2U1E3K6</accession>
<feature type="binding site" evidence="17">
    <location>
        <position position="365"/>
    </location>
    <ligand>
        <name>UDP-N-acetyl-alpha-D-glucosamine</name>
        <dbReference type="ChEBI" id="CHEBI:57705"/>
    </ligand>
</feature>
<dbReference type="CDD" id="cd02540">
    <property type="entry name" value="GT2_GlmU_N_bac"/>
    <property type="match status" value="1"/>
</dbReference>
<dbReference type="UniPathway" id="UPA00113">
    <property type="reaction ID" value="UER00532"/>
</dbReference>
<keyword evidence="3 17" id="KW-0963">Cytoplasm</keyword>
<dbReference type="InterPro" id="IPR050065">
    <property type="entry name" value="GlmU-like"/>
</dbReference>
<dbReference type="PANTHER" id="PTHR43584:SF3">
    <property type="entry name" value="BIFUNCTIONAL PROTEIN GLMU"/>
    <property type="match status" value="1"/>
</dbReference>
<evidence type="ECO:0000256" key="2">
    <source>
        <dbReference type="ARBA" id="ARBA00005208"/>
    </source>
</evidence>
<comment type="catalytic activity">
    <reaction evidence="15 17">
        <text>N-acetyl-alpha-D-glucosamine 1-phosphate + UTP + H(+) = UDP-N-acetyl-alpha-D-glucosamine + diphosphate</text>
        <dbReference type="Rhea" id="RHEA:13509"/>
        <dbReference type="ChEBI" id="CHEBI:15378"/>
        <dbReference type="ChEBI" id="CHEBI:33019"/>
        <dbReference type="ChEBI" id="CHEBI:46398"/>
        <dbReference type="ChEBI" id="CHEBI:57705"/>
        <dbReference type="ChEBI" id="CHEBI:57776"/>
        <dbReference type="EC" id="2.7.7.23"/>
    </reaction>
</comment>
<feature type="binding site" evidence="17">
    <location>
        <position position="34"/>
    </location>
    <ligand>
        <name>UDP-N-acetyl-alpha-D-glucosamine</name>
        <dbReference type="ChEBI" id="CHEBI:57705"/>
    </ligand>
</feature>
<comment type="subcellular location">
    <subcellularLocation>
        <location evidence="17">Cytoplasm</location>
    </subcellularLocation>
</comment>
<keyword evidence="4 17" id="KW-0808">Transferase</keyword>
<feature type="binding site" evidence="17">
    <location>
        <position position="437"/>
    </location>
    <ligand>
        <name>acetyl-CoA</name>
        <dbReference type="ChEBI" id="CHEBI:57288"/>
    </ligand>
</feature>
<evidence type="ECO:0000256" key="13">
    <source>
        <dbReference type="ARBA" id="ARBA00023316"/>
    </source>
</evidence>
<feature type="binding site" evidence="17">
    <location>
        <begin position="400"/>
        <end position="401"/>
    </location>
    <ligand>
        <name>acetyl-CoA</name>
        <dbReference type="ChEBI" id="CHEBI:57288"/>
    </ligand>
</feature>
<feature type="region of interest" description="Linker" evidence="17">
    <location>
        <begin position="246"/>
        <end position="266"/>
    </location>
</feature>
<keyword evidence="11 17" id="KW-0511">Multifunctional enzyme</keyword>
<dbReference type="GO" id="GO:0009252">
    <property type="term" value="P:peptidoglycan biosynthetic process"/>
    <property type="evidence" value="ECO:0007669"/>
    <property type="project" value="UniProtKB-UniRule"/>
</dbReference>